<protein>
    <submittedName>
        <fullName evidence="1">Uncharacterized protein</fullName>
    </submittedName>
</protein>
<dbReference type="EMBL" id="NNRL01000151">
    <property type="protein sequence ID" value="OYR16415.1"/>
    <property type="molecule type" value="Genomic_DNA"/>
</dbReference>
<evidence type="ECO:0000313" key="1">
    <source>
        <dbReference type="EMBL" id="OYR16415.1"/>
    </source>
</evidence>
<accession>A0A256FNI0</accession>
<dbReference type="Proteomes" id="UP000216478">
    <property type="component" value="Unassembled WGS sequence"/>
</dbReference>
<proteinExistence type="predicted"/>
<keyword evidence="2" id="KW-1185">Reference proteome</keyword>
<name>A0A256FNI0_9HYPH</name>
<sequence length="45" mass="5360">MVLRASHAHFDVQFERSLKQCFVSQSKSVSFRDREPSNRQVHRDI</sequence>
<evidence type="ECO:0000313" key="2">
    <source>
        <dbReference type="Proteomes" id="UP000216478"/>
    </source>
</evidence>
<organism evidence="1 2">
    <name type="scientific">Brucella grignonensis</name>
    <dbReference type="NCBI Taxonomy" id="94627"/>
    <lineage>
        <taxon>Bacteria</taxon>
        <taxon>Pseudomonadati</taxon>
        <taxon>Pseudomonadota</taxon>
        <taxon>Alphaproteobacteria</taxon>
        <taxon>Hyphomicrobiales</taxon>
        <taxon>Brucellaceae</taxon>
        <taxon>Brucella/Ochrobactrum group</taxon>
        <taxon>Brucella</taxon>
    </lineage>
</organism>
<dbReference type="AlphaFoldDB" id="A0A256FNI0"/>
<gene>
    <name evidence="1" type="ORF">CEV33_4425</name>
</gene>
<comment type="caution">
    <text evidence="1">The sequence shown here is derived from an EMBL/GenBank/DDBJ whole genome shotgun (WGS) entry which is preliminary data.</text>
</comment>
<reference evidence="1 2" key="1">
    <citation type="submission" date="2017-07" db="EMBL/GenBank/DDBJ databases">
        <title>Phylogenetic study on the rhizospheric bacterium Ochrobactrum sp. A44.</title>
        <authorList>
            <person name="Krzyzanowska D.M."/>
            <person name="Ossowicki A."/>
            <person name="Rajewska M."/>
            <person name="Maciag T."/>
            <person name="Kaczynski Z."/>
            <person name="Czerwicka M."/>
            <person name="Jafra S."/>
        </authorList>
    </citation>
    <scope>NUCLEOTIDE SEQUENCE [LARGE SCALE GENOMIC DNA]</scope>
    <source>
        <strain evidence="1 2">OgA9a</strain>
    </source>
</reference>